<gene>
    <name evidence="2" type="ORF">KME25_02005</name>
</gene>
<keyword evidence="1" id="KW-0812">Transmembrane</keyword>
<name>A0A951PHL8_9CYAN</name>
<sequence>MTSNFDARKHSRQEAAKQMDSLQRDRFELLSAFIDGEVTAAERRQVQELLATDADMQRLHSRLMKLRQGLQKLPVPAVDNTAQDTAQEVFSRIDRRQNRRTVMWGGAAIAAMVVGALSGILPGSDSLVPRLAQSLNQEVAPEPLEIAINRPVIEIPKAAVALPEQSLDLPAVPHETNQNDLN</sequence>
<organism evidence="2 3">
    <name type="scientific">Symplocastrum torsivum CPER-KK1</name>
    <dbReference type="NCBI Taxonomy" id="450513"/>
    <lineage>
        <taxon>Bacteria</taxon>
        <taxon>Bacillati</taxon>
        <taxon>Cyanobacteriota</taxon>
        <taxon>Cyanophyceae</taxon>
        <taxon>Oscillatoriophycideae</taxon>
        <taxon>Oscillatoriales</taxon>
        <taxon>Microcoleaceae</taxon>
        <taxon>Symplocastrum</taxon>
    </lineage>
</organism>
<feature type="transmembrane region" description="Helical" evidence="1">
    <location>
        <begin position="102"/>
        <end position="121"/>
    </location>
</feature>
<dbReference type="Proteomes" id="UP000753908">
    <property type="component" value="Unassembled WGS sequence"/>
</dbReference>
<dbReference type="AlphaFoldDB" id="A0A951PHL8"/>
<keyword evidence="1" id="KW-1133">Transmembrane helix</keyword>
<reference evidence="2" key="1">
    <citation type="submission" date="2021-05" db="EMBL/GenBank/DDBJ databases">
        <authorList>
            <person name="Pietrasiak N."/>
            <person name="Ward R."/>
            <person name="Stajich J.E."/>
            <person name="Kurbessoian T."/>
        </authorList>
    </citation>
    <scope>NUCLEOTIDE SEQUENCE</scope>
    <source>
        <strain evidence="2">CPER-KK1</strain>
    </source>
</reference>
<evidence type="ECO:0000256" key="1">
    <source>
        <dbReference type="SAM" id="Phobius"/>
    </source>
</evidence>
<accession>A0A951PHL8</accession>
<dbReference type="EMBL" id="JAHHIF010000002">
    <property type="protein sequence ID" value="MBW4543212.1"/>
    <property type="molecule type" value="Genomic_DNA"/>
</dbReference>
<keyword evidence="1" id="KW-0472">Membrane</keyword>
<reference evidence="2" key="2">
    <citation type="journal article" date="2022" name="Microbiol. Resour. Announc.">
        <title>Metagenome Sequencing to Explore Phylogenomics of Terrestrial Cyanobacteria.</title>
        <authorList>
            <person name="Ward R.D."/>
            <person name="Stajich J.E."/>
            <person name="Johansen J.R."/>
            <person name="Huntemann M."/>
            <person name="Clum A."/>
            <person name="Foster B."/>
            <person name="Foster B."/>
            <person name="Roux S."/>
            <person name="Palaniappan K."/>
            <person name="Varghese N."/>
            <person name="Mukherjee S."/>
            <person name="Reddy T.B.K."/>
            <person name="Daum C."/>
            <person name="Copeland A."/>
            <person name="Chen I.A."/>
            <person name="Ivanova N.N."/>
            <person name="Kyrpides N.C."/>
            <person name="Shapiro N."/>
            <person name="Eloe-Fadrosh E.A."/>
            <person name="Pietrasiak N."/>
        </authorList>
    </citation>
    <scope>NUCLEOTIDE SEQUENCE</scope>
    <source>
        <strain evidence="2">CPER-KK1</strain>
    </source>
</reference>
<evidence type="ECO:0000313" key="3">
    <source>
        <dbReference type="Proteomes" id="UP000753908"/>
    </source>
</evidence>
<comment type="caution">
    <text evidence="2">The sequence shown here is derived from an EMBL/GenBank/DDBJ whole genome shotgun (WGS) entry which is preliminary data.</text>
</comment>
<protein>
    <submittedName>
        <fullName evidence="2">Fis family transcriptional regulator</fullName>
    </submittedName>
</protein>
<proteinExistence type="predicted"/>
<evidence type="ECO:0000313" key="2">
    <source>
        <dbReference type="EMBL" id="MBW4543212.1"/>
    </source>
</evidence>